<feature type="domain" description="RRM" evidence="3">
    <location>
        <begin position="39"/>
        <end position="116"/>
    </location>
</feature>
<dbReference type="SUPFAM" id="SSF54928">
    <property type="entry name" value="RNA-binding domain, RBD"/>
    <property type="match status" value="1"/>
</dbReference>
<dbReference type="Proteomes" id="UP001054252">
    <property type="component" value="Unassembled WGS sequence"/>
</dbReference>
<feature type="compositionally biased region" description="Basic and acidic residues" evidence="2">
    <location>
        <begin position="1"/>
        <end position="19"/>
    </location>
</feature>
<dbReference type="InterPro" id="IPR036691">
    <property type="entry name" value="Endo/exonu/phosph_ase_sf"/>
</dbReference>
<accession>A0AAV5HVR1</accession>
<dbReference type="InterPro" id="IPR020847">
    <property type="entry name" value="AP_endonuclease_F1_BS"/>
</dbReference>
<proteinExistence type="predicted"/>
<dbReference type="GO" id="GO:0006281">
    <property type="term" value="P:DNA repair"/>
    <property type="evidence" value="ECO:0007669"/>
    <property type="project" value="InterPro"/>
</dbReference>
<dbReference type="Gene3D" id="3.60.10.10">
    <property type="entry name" value="Endonuclease/exonuclease/phosphatase"/>
    <property type="match status" value="1"/>
</dbReference>
<dbReference type="PROSITE" id="PS50102">
    <property type="entry name" value="RRM"/>
    <property type="match status" value="1"/>
</dbReference>
<dbReference type="InterPro" id="IPR000504">
    <property type="entry name" value="RRM_dom"/>
</dbReference>
<keyword evidence="1" id="KW-0694">RNA-binding</keyword>
<dbReference type="GO" id="GO:0003677">
    <property type="term" value="F:DNA binding"/>
    <property type="evidence" value="ECO:0007669"/>
    <property type="project" value="InterPro"/>
</dbReference>
<dbReference type="Pfam" id="PF00076">
    <property type="entry name" value="RRM_1"/>
    <property type="match status" value="1"/>
</dbReference>
<dbReference type="PANTHER" id="PTHR33116">
    <property type="entry name" value="REVERSE TRANSCRIPTASE ZINC-BINDING DOMAIN-CONTAINING PROTEIN-RELATED-RELATED"/>
    <property type="match status" value="1"/>
</dbReference>
<feature type="region of interest" description="Disordered" evidence="2">
    <location>
        <begin position="1"/>
        <end position="31"/>
    </location>
</feature>
<name>A0AAV5HVR1_9ROSI</name>
<dbReference type="GO" id="GO:0004519">
    <property type="term" value="F:endonuclease activity"/>
    <property type="evidence" value="ECO:0007669"/>
    <property type="project" value="InterPro"/>
</dbReference>
<dbReference type="CDD" id="cd00590">
    <property type="entry name" value="RRM_SF"/>
    <property type="match status" value="1"/>
</dbReference>
<dbReference type="PROSITE" id="PS00726">
    <property type="entry name" value="AP_NUCLEASE_F1_1"/>
    <property type="match status" value="1"/>
</dbReference>
<evidence type="ECO:0000313" key="5">
    <source>
        <dbReference type="Proteomes" id="UP001054252"/>
    </source>
</evidence>
<dbReference type="AlphaFoldDB" id="A0AAV5HVR1"/>
<evidence type="ECO:0000256" key="2">
    <source>
        <dbReference type="SAM" id="MobiDB-lite"/>
    </source>
</evidence>
<organism evidence="4 5">
    <name type="scientific">Rubroshorea leprosula</name>
    <dbReference type="NCBI Taxonomy" id="152421"/>
    <lineage>
        <taxon>Eukaryota</taxon>
        <taxon>Viridiplantae</taxon>
        <taxon>Streptophyta</taxon>
        <taxon>Embryophyta</taxon>
        <taxon>Tracheophyta</taxon>
        <taxon>Spermatophyta</taxon>
        <taxon>Magnoliopsida</taxon>
        <taxon>eudicotyledons</taxon>
        <taxon>Gunneridae</taxon>
        <taxon>Pentapetalae</taxon>
        <taxon>rosids</taxon>
        <taxon>malvids</taxon>
        <taxon>Malvales</taxon>
        <taxon>Dipterocarpaceae</taxon>
        <taxon>Rubroshorea</taxon>
    </lineage>
</organism>
<feature type="region of interest" description="Disordered" evidence="2">
    <location>
        <begin position="371"/>
        <end position="408"/>
    </location>
</feature>
<gene>
    <name evidence="4" type="ORF">SLEP1_g3395</name>
</gene>
<dbReference type="SUPFAM" id="SSF56219">
    <property type="entry name" value="DNase I-like"/>
    <property type="match status" value="1"/>
</dbReference>
<dbReference type="Gene3D" id="3.30.70.330">
    <property type="match status" value="1"/>
</dbReference>
<evidence type="ECO:0000313" key="4">
    <source>
        <dbReference type="EMBL" id="GKU89229.1"/>
    </source>
</evidence>
<protein>
    <recommendedName>
        <fullName evidence="3">RRM domain-containing protein</fullName>
    </recommendedName>
</protein>
<dbReference type="EMBL" id="BPVZ01000003">
    <property type="protein sequence ID" value="GKU89229.1"/>
    <property type="molecule type" value="Genomic_DNA"/>
</dbReference>
<dbReference type="SMART" id="SM00360">
    <property type="entry name" value="RRM"/>
    <property type="match status" value="1"/>
</dbReference>
<reference evidence="4 5" key="1">
    <citation type="journal article" date="2021" name="Commun. Biol.">
        <title>The genome of Shorea leprosula (Dipterocarpaceae) highlights the ecological relevance of drought in aseasonal tropical rainforests.</title>
        <authorList>
            <person name="Ng K.K.S."/>
            <person name="Kobayashi M.J."/>
            <person name="Fawcett J.A."/>
            <person name="Hatakeyama M."/>
            <person name="Paape T."/>
            <person name="Ng C.H."/>
            <person name="Ang C.C."/>
            <person name="Tnah L.H."/>
            <person name="Lee C.T."/>
            <person name="Nishiyama T."/>
            <person name="Sese J."/>
            <person name="O'Brien M.J."/>
            <person name="Copetti D."/>
            <person name="Mohd Noor M.I."/>
            <person name="Ong R.C."/>
            <person name="Putra M."/>
            <person name="Sireger I.Z."/>
            <person name="Indrioko S."/>
            <person name="Kosugi Y."/>
            <person name="Izuno A."/>
            <person name="Isagi Y."/>
            <person name="Lee S.L."/>
            <person name="Shimizu K.K."/>
        </authorList>
    </citation>
    <scope>NUCLEOTIDE SEQUENCE [LARGE SCALE GENOMIC DNA]</scope>
    <source>
        <strain evidence="4">214</strain>
    </source>
</reference>
<keyword evidence="5" id="KW-1185">Reference proteome</keyword>
<sequence length="1133" mass="128693">MERARARGAAARDDRDSRRRQAYRRRQGNDGSDNLVPGKAFFFYNFPETCCAKDLWYHFQKYGRVVDVYVPGRRDKRGKRFGFVRMSGVQSAEEMERKLNDLWIGSYKVRVKVAEDRRRQFSRVRRAPRVLEVRKPEHRMDRLVQPGHSYAQAVVGVRSQSREPTNSAGAAREKEGQLVENEITGSCVKEAVGHERVEIRSEQSKEEAIEFAPTKEETKWLEGSMVAEDVWLITLSKIKTCSIYGLNRCNHGHWQLQQAVGELVGEVVRIHEDTSNKIILGDGRVLILYSEKSKILRTVLLKVEDQVYEVGMMEEEWRSDPDWWLSDGDRRCESETESEYSLLPNGSEDADLIHAAISGGNADIFEEEMLEKEDDSNSNRNFVTDGSEGRLSETEDIEDGFSGLNNCNGLERVQRTGPEESYGPSAKMSPKRARVGTKIASVATKEHVLTPVQQLENRGAMGKRRKHLVECYPPNLAEIGDNSTQWVTARSKQRQRRWKQAQQEAPTEVRESISLLDRCLANRNRVIQREMNLLEVRRLISVGKRLGVQIQGNEEEVQSRLLQLEDPVVVTGQCRNDAGLGGSVKRKEVGRVVRIERPDFLFLQETKLQKVDGSVCMGLWYSDECDWVMKESIGASGGLICVWNTVNFVKLGEFVGDGFLGIEGIWGSGKVLCYFVNVYASQDRCTKARLWEELGTMVMEKGGCWMIAGDFNAVRCPEERRGRTGVCPEMEEFNVFIESTGLGLHGLIRKSEEEGLFRGVEVGKRGLVVSLLEFADDTVILGKADGENVFMVKAVLRWFELMSGLRINFSKSSVYGFNVSTRWLNGMACSLRCGVGKTPFLYLGLPIGGKFGSKKMWELVVNKFRAKLAVWKSVSLFFGGRITLLNTVLSALPIFYMSLFLIPCSVVAELVKIQRRFLWGGGAGLSRKIPWVKWDVVCGNKAQGGLGVSDLRRKNWALLAISNLRVSKVWKDIISIGGRSVRLRNMLGNGFRWEVGCGSRVGFWREKWAGDNSLRDLCPRLFALAANKEGSVGDMGEWVGDRWQWNLVWRRGRMGREKDEEEALWGVVDCVHLKKGREDVCSWIHDPGGKYLVRTAYEFLFPEECHLDTQYCRLIWCSKRDCFVVCVMKGWRM</sequence>
<evidence type="ECO:0000259" key="3">
    <source>
        <dbReference type="PROSITE" id="PS50102"/>
    </source>
</evidence>
<dbReference type="PANTHER" id="PTHR33116:SF78">
    <property type="entry name" value="OS12G0587133 PROTEIN"/>
    <property type="match status" value="1"/>
</dbReference>
<comment type="caution">
    <text evidence="4">The sequence shown here is derived from an EMBL/GenBank/DDBJ whole genome shotgun (WGS) entry which is preliminary data.</text>
</comment>
<dbReference type="GO" id="GO:0003723">
    <property type="term" value="F:RNA binding"/>
    <property type="evidence" value="ECO:0007669"/>
    <property type="project" value="UniProtKB-UniRule"/>
</dbReference>
<dbReference type="InterPro" id="IPR012677">
    <property type="entry name" value="Nucleotide-bd_a/b_plait_sf"/>
</dbReference>
<dbReference type="InterPro" id="IPR035979">
    <property type="entry name" value="RBD_domain_sf"/>
</dbReference>
<evidence type="ECO:0000256" key="1">
    <source>
        <dbReference type="PROSITE-ProRule" id="PRU00176"/>
    </source>
</evidence>